<dbReference type="SMART" id="SM00717">
    <property type="entry name" value="SANT"/>
    <property type="match status" value="2"/>
</dbReference>
<evidence type="ECO:0000313" key="6">
    <source>
        <dbReference type="Proteomes" id="UP001186944"/>
    </source>
</evidence>
<dbReference type="EMBL" id="VSWD01000013">
    <property type="protein sequence ID" value="KAK3083615.1"/>
    <property type="molecule type" value="Genomic_DNA"/>
</dbReference>
<proteinExistence type="predicted"/>
<evidence type="ECO:0000259" key="3">
    <source>
        <dbReference type="PROSITE" id="PS50090"/>
    </source>
</evidence>
<gene>
    <name evidence="5" type="ORF">FSP39_000291</name>
</gene>
<evidence type="ECO:0000256" key="2">
    <source>
        <dbReference type="SAM" id="MobiDB-lite"/>
    </source>
</evidence>
<evidence type="ECO:0000259" key="4">
    <source>
        <dbReference type="PROSITE" id="PS51294"/>
    </source>
</evidence>
<dbReference type="InterPro" id="IPR052450">
    <property type="entry name" value="TRBD-Containing_Protein"/>
</dbReference>
<dbReference type="PROSITE" id="PS51294">
    <property type="entry name" value="HTH_MYB"/>
    <property type="match status" value="1"/>
</dbReference>
<evidence type="ECO:0000256" key="1">
    <source>
        <dbReference type="ARBA" id="ARBA00023242"/>
    </source>
</evidence>
<dbReference type="PANTHER" id="PTHR46734">
    <property type="entry name" value="TELOMERIC REPEAT-BINDING FACTOR 1 TERF1"/>
    <property type="match status" value="1"/>
</dbReference>
<keyword evidence="6" id="KW-1185">Reference proteome</keyword>
<name>A0AA89BLA9_PINIB</name>
<dbReference type="Gene3D" id="1.10.10.60">
    <property type="entry name" value="Homeodomain-like"/>
    <property type="match status" value="2"/>
</dbReference>
<organism evidence="5 6">
    <name type="scientific">Pinctada imbricata</name>
    <name type="common">Atlantic pearl-oyster</name>
    <name type="synonym">Pinctada martensii</name>
    <dbReference type="NCBI Taxonomy" id="66713"/>
    <lineage>
        <taxon>Eukaryota</taxon>
        <taxon>Metazoa</taxon>
        <taxon>Spiralia</taxon>
        <taxon>Lophotrochozoa</taxon>
        <taxon>Mollusca</taxon>
        <taxon>Bivalvia</taxon>
        <taxon>Autobranchia</taxon>
        <taxon>Pteriomorphia</taxon>
        <taxon>Pterioida</taxon>
        <taxon>Pterioidea</taxon>
        <taxon>Pteriidae</taxon>
        <taxon>Pinctada</taxon>
    </lineage>
</organism>
<dbReference type="CDD" id="cd11660">
    <property type="entry name" value="SANT_TRF"/>
    <property type="match status" value="2"/>
</dbReference>
<dbReference type="InterPro" id="IPR001005">
    <property type="entry name" value="SANT/Myb"/>
</dbReference>
<dbReference type="Proteomes" id="UP001186944">
    <property type="component" value="Unassembled WGS sequence"/>
</dbReference>
<reference evidence="5" key="1">
    <citation type="submission" date="2019-08" db="EMBL/GenBank/DDBJ databases">
        <title>The improved chromosome-level genome for the pearl oyster Pinctada fucata martensii using PacBio sequencing and Hi-C.</title>
        <authorList>
            <person name="Zheng Z."/>
        </authorList>
    </citation>
    <scope>NUCLEOTIDE SEQUENCE</scope>
    <source>
        <strain evidence="5">ZZ-2019</strain>
        <tissue evidence="5">Adductor muscle</tissue>
    </source>
</reference>
<accession>A0AA89BLA9</accession>
<dbReference type="PROSITE" id="PS50090">
    <property type="entry name" value="MYB_LIKE"/>
    <property type="match status" value="1"/>
</dbReference>
<keyword evidence="1" id="KW-0539">Nucleus</keyword>
<feature type="domain" description="HTH myb-type" evidence="4">
    <location>
        <begin position="190"/>
        <end position="235"/>
    </location>
</feature>
<dbReference type="InterPro" id="IPR017930">
    <property type="entry name" value="Myb_dom"/>
</dbReference>
<comment type="caution">
    <text evidence="5">The sequence shown here is derived from an EMBL/GenBank/DDBJ whole genome shotgun (WGS) entry which is preliminary data.</text>
</comment>
<dbReference type="Pfam" id="PF00249">
    <property type="entry name" value="Myb_DNA-binding"/>
    <property type="match status" value="1"/>
</dbReference>
<feature type="non-terminal residue" evidence="5">
    <location>
        <position position="1"/>
    </location>
</feature>
<dbReference type="SUPFAM" id="SSF46689">
    <property type="entry name" value="Homeodomain-like"/>
    <property type="match status" value="2"/>
</dbReference>
<feature type="region of interest" description="Disordered" evidence="2">
    <location>
        <begin position="165"/>
        <end position="185"/>
    </location>
</feature>
<feature type="compositionally biased region" description="Basic and acidic residues" evidence="2">
    <location>
        <begin position="165"/>
        <end position="174"/>
    </location>
</feature>
<dbReference type="PANTHER" id="PTHR46734:SF1">
    <property type="entry name" value="TELOMERIC REPEAT-BINDING FACTOR 1"/>
    <property type="match status" value="1"/>
</dbReference>
<protein>
    <submittedName>
        <fullName evidence="5">Uncharacterized protein</fullName>
    </submittedName>
</protein>
<evidence type="ECO:0000313" key="5">
    <source>
        <dbReference type="EMBL" id="KAK3083615.1"/>
    </source>
</evidence>
<dbReference type="InterPro" id="IPR009057">
    <property type="entry name" value="Homeodomain-like_sf"/>
</dbReference>
<dbReference type="AlphaFoldDB" id="A0AA89BLA9"/>
<feature type="domain" description="Myb-like" evidence="3">
    <location>
        <begin position="185"/>
        <end position="231"/>
    </location>
</feature>
<sequence>GCSGGAMLGDTRLNSRTLNILLETSPYTCRLHRELRQLERNYISKLRKQRKQGTHGKSYLRTPQDKVVCSTPAKENTHPGVYDFQSDSDRIDVSPPSTVLKKHKVTSKSTVSVSRKERVPYTEEEVYYLQEGVKRLGKFWSQILATYRFHPSRTGVHLKDKYKQIQRQNKEDQGSHISRSQPHKPFSMCEERRLLKGVKAFGYNWKSILQSYKFAEGRTNEDLRSKWRSMNRNSHT</sequence>